<dbReference type="AlphaFoldDB" id="A0A2T2X3U8"/>
<dbReference type="Proteomes" id="UP000242705">
    <property type="component" value="Unassembled WGS sequence"/>
</dbReference>
<proteinExistence type="predicted"/>
<name>A0A2T2X3U8_SULTH</name>
<feature type="non-terminal residue" evidence="1">
    <location>
        <position position="1"/>
    </location>
</feature>
<comment type="caution">
    <text evidence="1">The sequence shown here is derived from an EMBL/GenBank/DDBJ whole genome shotgun (WGS) entry which is preliminary data.</text>
</comment>
<gene>
    <name evidence="1" type="ORF">C7B47_02270</name>
</gene>
<protein>
    <submittedName>
        <fullName evidence="1">Uncharacterized protein</fullName>
    </submittedName>
</protein>
<evidence type="ECO:0000313" key="1">
    <source>
        <dbReference type="EMBL" id="PSR29171.1"/>
    </source>
</evidence>
<sequence length="70" mass="8449">ALKFLSPFYTQYRTLLFLIHMNRSFSAMRYRFSTRNDYDFLALFTHRLSNFGLQTSANVDENLIMVQKRM</sequence>
<organism evidence="1 2">
    <name type="scientific">Sulfobacillus thermosulfidooxidans</name>
    <dbReference type="NCBI Taxonomy" id="28034"/>
    <lineage>
        <taxon>Bacteria</taxon>
        <taxon>Bacillati</taxon>
        <taxon>Bacillota</taxon>
        <taxon>Clostridia</taxon>
        <taxon>Eubacteriales</taxon>
        <taxon>Clostridiales Family XVII. Incertae Sedis</taxon>
        <taxon>Sulfobacillus</taxon>
    </lineage>
</organism>
<evidence type="ECO:0000313" key="2">
    <source>
        <dbReference type="Proteomes" id="UP000242705"/>
    </source>
</evidence>
<dbReference type="EMBL" id="PXYX01000003">
    <property type="protein sequence ID" value="PSR29171.1"/>
    <property type="molecule type" value="Genomic_DNA"/>
</dbReference>
<accession>A0A2T2X3U8</accession>
<reference evidence="1 2" key="1">
    <citation type="journal article" date="2014" name="BMC Genomics">
        <title>Comparison of environmental and isolate Sulfobacillus genomes reveals diverse carbon, sulfur, nitrogen, and hydrogen metabolisms.</title>
        <authorList>
            <person name="Justice N.B."/>
            <person name="Norman A."/>
            <person name="Brown C.T."/>
            <person name="Singh A."/>
            <person name="Thomas B.C."/>
            <person name="Banfield J.F."/>
        </authorList>
    </citation>
    <scope>NUCLEOTIDE SEQUENCE [LARGE SCALE GENOMIC DNA]</scope>
    <source>
        <strain evidence="1">AMDSBA5</strain>
    </source>
</reference>